<proteinExistence type="predicted"/>
<dbReference type="EMBL" id="KV875100">
    <property type="protein sequence ID" value="OIW26959.1"/>
    <property type="molecule type" value="Genomic_DNA"/>
</dbReference>
<keyword evidence="2" id="KW-1185">Reference proteome</keyword>
<gene>
    <name evidence="1" type="ORF">CONLIGDRAFT_683902</name>
</gene>
<dbReference type="AlphaFoldDB" id="A0A1J7IGV8"/>
<sequence length="144" mass="15980">MALEEVYDKPTTPPLLLIWALSLAEVTLKLQQSHPAFPTTVWQYIQSTMSSPNLLLGLSPQPRASTNVVPESITCSTNSTPCFPSDTITPNIPPPEGQNHIPVDAISTSDCHSMTTSQYDVLIHEELERTRILNQSMHFHVESK</sequence>
<evidence type="ECO:0000313" key="1">
    <source>
        <dbReference type="EMBL" id="OIW26959.1"/>
    </source>
</evidence>
<name>A0A1J7IGV8_9PEZI</name>
<evidence type="ECO:0000313" key="2">
    <source>
        <dbReference type="Proteomes" id="UP000182658"/>
    </source>
</evidence>
<dbReference type="Proteomes" id="UP000182658">
    <property type="component" value="Unassembled WGS sequence"/>
</dbReference>
<organism evidence="1 2">
    <name type="scientific">Coniochaeta ligniaria NRRL 30616</name>
    <dbReference type="NCBI Taxonomy" id="1408157"/>
    <lineage>
        <taxon>Eukaryota</taxon>
        <taxon>Fungi</taxon>
        <taxon>Dikarya</taxon>
        <taxon>Ascomycota</taxon>
        <taxon>Pezizomycotina</taxon>
        <taxon>Sordariomycetes</taxon>
        <taxon>Sordariomycetidae</taxon>
        <taxon>Coniochaetales</taxon>
        <taxon>Coniochaetaceae</taxon>
        <taxon>Coniochaeta</taxon>
    </lineage>
</organism>
<reference evidence="1 2" key="1">
    <citation type="submission" date="2016-10" db="EMBL/GenBank/DDBJ databases">
        <title>Draft genome sequence of Coniochaeta ligniaria NRRL30616, a lignocellulolytic fungus for bioabatement of inhibitors in plant biomass hydrolysates.</title>
        <authorList>
            <consortium name="DOE Joint Genome Institute"/>
            <person name="Jimenez D.J."/>
            <person name="Hector R.E."/>
            <person name="Riley R."/>
            <person name="Sun H."/>
            <person name="Grigoriev I.V."/>
            <person name="Van Elsas J.D."/>
            <person name="Nichols N.N."/>
        </authorList>
    </citation>
    <scope>NUCLEOTIDE SEQUENCE [LARGE SCALE GENOMIC DNA]</scope>
    <source>
        <strain evidence="1 2">NRRL 30616</strain>
    </source>
</reference>
<accession>A0A1J7IGV8</accession>
<dbReference type="InParanoid" id="A0A1J7IGV8"/>
<protein>
    <submittedName>
        <fullName evidence="1">Uncharacterized protein</fullName>
    </submittedName>
</protein>